<gene>
    <name evidence="1" type="ORF">LCGC14_1326070</name>
</gene>
<organism evidence="1">
    <name type="scientific">marine sediment metagenome</name>
    <dbReference type="NCBI Taxonomy" id="412755"/>
    <lineage>
        <taxon>unclassified sequences</taxon>
        <taxon>metagenomes</taxon>
        <taxon>ecological metagenomes</taxon>
    </lineage>
</organism>
<proteinExistence type="predicted"/>
<protein>
    <submittedName>
        <fullName evidence="1">Uncharacterized protein</fullName>
    </submittedName>
</protein>
<evidence type="ECO:0000313" key="1">
    <source>
        <dbReference type="EMBL" id="KKM81791.1"/>
    </source>
</evidence>
<comment type="caution">
    <text evidence="1">The sequence shown here is derived from an EMBL/GenBank/DDBJ whole genome shotgun (WGS) entry which is preliminary data.</text>
</comment>
<sequence length="94" mass="10562">MRVNVYAAEITRRIEIVETYSDSTGATFKGVRFYLDSPESLKPPTHPDDDSSAVTFWVKSRGRGYVIGEEAELVKIFEEAVRLLNAISVPRRVG</sequence>
<accession>A0A0F9L3Y5</accession>
<dbReference type="AlphaFoldDB" id="A0A0F9L3Y5"/>
<reference evidence="1" key="1">
    <citation type="journal article" date="2015" name="Nature">
        <title>Complex archaea that bridge the gap between prokaryotes and eukaryotes.</title>
        <authorList>
            <person name="Spang A."/>
            <person name="Saw J.H."/>
            <person name="Jorgensen S.L."/>
            <person name="Zaremba-Niedzwiedzka K."/>
            <person name="Martijn J."/>
            <person name="Lind A.E."/>
            <person name="van Eijk R."/>
            <person name="Schleper C."/>
            <person name="Guy L."/>
            <person name="Ettema T.J."/>
        </authorList>
    </citation>
    <scope>NUCLEOTIDE SEQUENCE</scope>
</reference>
<name>A0A0F9L3Y5_9ZZZZ</name>
<dbReference type="EMBL" id="LAZR01007963">
    <property type="protein sequence ID" value="KKM81791.1"/>
    <property type="molecule type" value="Genomic_DNA"/>
</dbReference>